<dbReference type="PROSITE" id="PS50174">
    <property type="entry name" value="G_PATCH"/>
    <property type="match status" value="1"/>
</dbReference>
<feature type="compositionally biased region" description="Basic and acidic residues" evidence="1">
    <location>
        <begin position="406"/>
        <end position="415"/>
    </location>
</feature>
<dbReference type="AlphaFoldDB" id="A0A0L0H5A9"/>
<feature type="compositionally biased region" description="Basic residues" evidence="1">
    <location>
        <begin position="362"/>
        <end position="371"/>
    </location>
</feature>
<dbReference type="GeneID" id="27691820"/>
<dbReference type="Pfam" id="PF01585">
    <property type="entry name" value="G-patch"/>
    <property type="match status" value="1"/>
</dbReference>
<feature type="region of interest" description="Disordered" evidence="1">
    <location>
        <begin position="91"/>
        <end position="116"/>
    </location>
</feature>
<dbReference type="SMART" id="SM00443">
    <property type="entry name" value="G_patch"/>
    <property type="match status" value="1"/>
</dbReference>
<dbReference type="PANTHER" id="PTHR23149:SF27">
    <property type="entry name" value="PIN2_TERF1-INTERACTING TELOMERASE INHIBITOR 1"/>
    <property type="match status" value="1"/>
</dbReference>
<dbReference type="GO" id="GO:0010521">
    <property type="term" value="F:telomerase inhibitor activity"/>
    <property type="evidence" value="ECO:0007669"/>
    <property type="project" value="TreeGrafter"/>
</dbReference>
<feature type="domain" description="G-patch" evidence="2">
    <location>
        <begin position="25"/>
        <end position="71"/>
    </location>
</feature>
<evidence type="ECO:0000256" key="1">
    <source>
        <dbReference type="SAM" id="MobiDB-lite"/>
    </source>
</evidence>
<feature type="compositionally biased region" description="Polar residues" evidence="1">
    <location>
        <begin position="158"/>
        <end position="167"/>
    </location>
</feature>
<gene>
    <name evidence="3" type="ORF">SPPG_08675</name>
</gene>
<feature type="region of interest" description="Disordered" evidence="1">
    <location>
        <begin position="209"/>
        <end position="244"/>
    </location>
</feature>
<evidence type="ECO:0000259" key="2">
    <source>
        <dbReference type="PROSITE" id="PS50174"/>
    </source>
</evidence>
<dbReference type="InterPro" id="IPR050656">
    <property type="entry name" value="PINX1"/>
</dbReference>
<keyword evidence="4" id="KW-1185">Reference proteome</keyword>
<dbReference type="OMA" id="PCWDQSS"/>
<feature type="compositionally biased region" description="Polar residues" evidence="1">
    <location>
        <begin position="260"/>
        <end position="270"/>
    </location>
</feature>
<dbReference type="Proteomes" id="UP000053201">
    <property type="component" value="Unassembled WGS sequence"/>
</dbReference>
<name>A0A0L0H5A9_SPIPD</name>
<dbReference type="VEuPathDB" id="FungiDB:SPPG_08675"/>
<evidence type="ECO:0000313" key="4">
    <source>
        <dbReference type="Proteomes" id="UP000053201"/>
    </source>
</evidence>
<accession>A0A0L0H5A9</accession>
<reference evidence="3 4" key="1">
    <citation type="submission" date="2009-08" db="EMBL/GenBank/DDBJ databases">
        <title>The Genome Sequence of Spizellomyces punctatus strain DAOM BR117.</title>
        <authorList>
            <consortium name="The Broad Institute Genome Sequencing Platform"/>
            <person name="Russ C."/>
            <person name="Cuomo C."/>
            <person name="Shea T."/>
            <person name="Young S.K."/>
            <person name="Zeng Q."/>
            <person name="Koehrsen M."/>
            <person name="Haas B."/>
            <person name="Borodovsky M."/>
            <person name="Guigo R."/>
            <person name="Alvarado L."/>
            <person name="Berlin A."/>
            <person name="Bochicchio J."/>
            <person name="Borenstein D."/>
            <person name="Chapman S."/>
            <person name="Chen Z."/>
            <person name="Engels R."/>
            <person name="Freedman E."/>
            <person name="Gellesch M."/>
            <person name="Goldberg J."/>
            <person name="Griggs A."/>
            <person name="Gujja S."/>
            <person name="Heiman D."/>
            <person name="Hepburn T."/>
            <person name="Howarth C."/>
            <person name="Jen D."/>
            <person name="Larson L."/>
            <person name="Lewis B."/>
            <person name="Mehta T."/>
            <person name="Park D."/>
            <person name="Pearson M."/>
            <person name="Roberts A."/>
            <person name="Saif S."/>
            <person name="Shenoy N."/>
            <person name="Sisk P."/>
            <person name="Stolte C."/>
            <person name="Sykes S."/>
            <person name="Thomson T."/>
            <person name="Walk T."/>
            <person name="White J."/>
            <person name="Yandava C."/>
            <person name="Burger G."/>
            <person name="Gray M.W."/>
            <person name="Holland P.W.H."/>
            <person name="King N."/>
            <person name="Lang F.B.F."/>
            <person name="Roger A.J."/>
            <person name="Ruiz-Trillo I."/>
            <person name="Lander E."/>
            <person name="Nusbaum C."/>
        </authorList>
    </citation>
    <scope>NUCLEOTIDE SEQUENCE [LARGE SCALE GENOMIC DNA]</scope>
    <source>
        <strain evidence="3 4">DAOM BR117</strain>
    </source>
</reference>
<proteinExistence type="predicted"/>
<dbReference type="InterPro" id="IPR000467">
    <property type="entry name" value="G_patch_dom"/>
</dbReference>
<dbReference type="EMBL" id="KQ257473">
    <property type="protein sequence ID" value="KNC95918.1"/>
    <property type="molecule type" value="Genomic_DNA"/>
</dbReference>
<protein>
    <recommendedName>
        <fullName evidence="2">G-patch domain-containing protein</fullName>
    </recommendedName>
</protein>
<organism evidence="3 4">
    <name type="scientific">Spizellomyces punctatus (strain DAOM BR117)</name>
    <dbReference type="NCBI Taxonomy" id="645134"/>
    <lineage>
        <taxon>Eukaryota</taxon>
        <taxon>Fungi</taxon>
        <taxon>Fungi incertae sedis</taxon>
        <taxon>Chytridiomycota</taxon>
        <taxon>Chytridiomycota incertae sedis</taxon>
        <taxon>Chytridiomycetes</taxon>
        <taxon>Spizellomycetales</taxon>
        <taxon>Spizellomycetaceae</taxon>
        <taxon>Spizellomyces</taxon>
    </lineage>
</organism>
<dbReference type="PANTHER" id="PTHR23149">
    <property type="entry name" value="G PATCH DOMAIN CONTAINING PROTEIN"/>
    <property type="match status" value="1"/>
</dbReference>
<feature type="region of interest" description="Disordered" evidence="1">
    <location>
        <begin position="1"/>
        <end position="25"/>
    </location>
</feature>
<feature type="compositionally biased region" description="Basic and acidic residues" evidence="1">
    <location>
        <begin position="314"/>
        <end position="324"/>
    </location>
</feature>
<dbReference type="STRING" id="645134.A0A0L0H5A9"/>
<dbReference type="eggNOG" id="KOG2809">
    <property type="taxonomic scope" value="Eukaryota"/>
</dbReference>
<dbReference type="InParanoid" id="A0A0L0H5A9"/>
<dbReference type="RefSeq" id="XP_016603958.1">
    <property type="nucleotide sequence ID" value="XM_016756825.1"/>
</dbReference>
<evidence type="ECO:0000313" key="3">
    <source>
        <dbReference type="EMBL" id="KNC95918.1"/>
    </source>
</evidence>
<dbReference type="GO" id="GO:0005730">
    <property type="term" value="C:nucleolus"/>
    <property type="evidence" value="ECO:0007669"/>
    <property type="project" value="TreeGrafter"/>
</dbReference>
<dbReference type="OrthoDB" id="29523at2759"/>
<feature type="compositionally biased region" description="Basic residues" evidence="1">
    <location>
        <begin position="304"/>
        <end position="313"/>
    </location>
</feature>
<feature type="region of interest" description="Disordered" evidence="1">
    <location>
        <begin position="260"/>
        <end position="415"/>
    </location>
</feature>
<dbReference type="GO" id="GO:0003676">
    <property type="term" value="F:nucleic acid binding"/>
    <property type="evidence" value="ECO:0007669"/>
    <property type="project" value="InterPro"/>
</dbReference>
<sequence>MGLAGQKNKQRIGLDPQNKTWKNDQSKFGFKMLQKMGWSEGKGLGANEDGLTEHVKVRLKEDNLGVGADRRTIDNWLDNNSAFDALLKGLNGSGDDGTPEPAAVEKEKPEVLETTSHAKPAHGRLYHRKKFLRNKLVSNYDSKDLNMILGVKADQDVPSDSGTPSTESSDDGDALKQQETPRLKVAAINVHDYFAQRMAAMGLAAGEVNNKDKDAEEDDRPSFGGLGLGAGMGTETSTTPGIGLRTFVKSTGETSVTMALSQNVATSGGTTEVAATVEEPSKKKKKSKGKDESTDSTSSDQKVKVKKSKKDKREKKDKDLKDANTSKGNKRKHAENDSDQAPVTKKSKSSAKSTSDADKSLTTKKSKKDKKSKTESLTPPISPDKTKSKKGKTVKDTEKKKKSKRKEKENCVADR</sequence>
<feature type="region of interest" description="Disordered" evidence="1">
    <location>
        <begin position="153"/>
        <end position="180"/>
    </location>
</feature>